<protein>
    <submittedName>
        <fullName evidence="2">Uncharacterized protein</fullName>
    </submittedName>
</protein>
<organism evidence="2">
    <name type="scientific">Schlesneria paludicola</name>
    <dbReference type="NCBI Taxonomy" id="360056"/>
    <lineage>
        <taxon>Bacteria</taxon>
        <taxon>Pseudomonadati</taxon>
        <taxon>Planctomycetota</taxon>
        <taxon>Planctomycetia</taxon>
        <taxon>Planctomycetales</taxon>
        <taxon>Planctomycetaceae</taxon>
        <taxon>Schlesneria</taxon>
    </lineage>
</organism>
<comment type="caution">
    <text evidence="2">The sequence shown here is derived from an EMBL/GenBank/DDBJ whole genome shotgun (WGS) entry which is preliminary data.</text>
</comment>
<feature type="compositionally biased region" description="Polar residues" evidence="1">
    <location>
        <begin position="118"/>
        <end position="128"/>
    </location>
</feature>
<evidence type="ECO:0000313" key="2">
    <source>
        <dbReference type="EMBL" id="HGT39468.1"/>
    </source>
</evidence>
<reference evidence="2" key="1">
    <citation type="journal article" date="2020" name="mSystems">
        <title>Genome- and Community-Level Interaction Insights into Carbon Utilization and Element Cycling Functions of Hydrothermarchaeota in Hydrothermal Sediment.</title>
        <authorList>
            <person name="Zhou Z."/>
            <person name="Liu Y."/>
            <person name="Xu W."/>
            <person name="Pan J."/>
            <person name="Luo Z.H."/>
            <person name="Li M."/>
        </authorList>
    </citation>
    <scope>NUCLEOTIDE SEQUENCE [LARGE SCALE GENOMIC DNA]</scope>
    <source>
        <strain evidence="2">SpSt-508</strain>
    </source>
</reference>
<feature type="region of interest" description="Disordered" evidence="1">
    <location>
        <begin position="83"/>
        <end position="128"/>
    </location>
</feature>
<sequence length="128" mass="13371">MSIRLTGTNAVRAAAALLAVAVSGGCALERSSLSIDSNSRIPFFGFQFAPRPKPPVYDRSVSRPKTGAEPSAKVKPALLETPKEGAWPGWLGLPTARPTQPLPRTDVLAGEPAATKSAADTATNTVEF</sequence>
<evidence type="ECO:0000256" key="1">
    <source>
        <dbReference type="SAM" id="MobiDB-lite"/>
    </source>
</evidence>
<proteinExistence type="predicted"/>
<name>A0A7C4QRA8_9PLAN</name>
<accession>A0A7C4QRA8</accession>
<dbReference type="PROSITE" id="PS51257">
    <property type="entry name" value="PROKAR_LIPOPROTEIN"/>
    <property type="match status" value="1"/>
</dbReference>
<gene>
    <name evidence="2" type="ORF">ENS64_09440</name>
</gene>
<dbReference type="AlphaFoldDB" id="A0A7C4QRA8"/>
<dbReference type="EMBL" id="DSVQ01000012">
    <property type="protein sequence ID" value="HGT39468.1"/>
    <property type="molecule type" value="Genomic_DNA"/>
</dbReference>